<dbReference type="InterPro" id="IPR014436">
    <property type="entry name" value="Extradiol_dOase_DODA"/>
</dbReference>
<comment type="similarity">
    <text evidence="2">Belongs to the DODA-type extradiol aromatic ring-opening dioxygenase family.</text>
</comment>
<feature type="domain" description="Extradiol ring-cleavage dioxygenase class III enzyme subunit B" evidence="6">
    <location>
        <begin position="46"/>
        <end position="183"/>
    </location>
</feature>
<protein>
    <recommendedName>
        <fullName evidence="6">Extradiol ring-cleavage dioxygenase class III enzyme subunit B domain-containing protein</fullName>
    </recommendedName>
</protein>
<dbReference type="CDD" id="cd07363">
    <property type="entry name" value="45_DOPA_Dioxygenase"/>
    <property type="match status" value="1"/>
</dbReference>
<dbReference type="GO" id="GO:0008198">
    <property type="term" value="F:ferrous iron binding"/>
    <property type="evidence" value="ECO:0007669"/>
    <property type="project" value="InterPro"/>
</dbReference>
<accession>A0A9W8YZS1</accession>
<dbReference type="OrthoDB" id="7396853at2759"/>
<organism evidence="7 8">
    <name type="scientific">Gnomoniopsis smithogilvyi</name>
    <dbReference type="NCBI Taxonomy" id="1191159"/>
    <lineage>
        <taxon>Eukaryota</taxon>
        <taxon>Fungi</taxon>
        <taxon>Dikarya</taxon>
        <taxon>Ascomycota</taxon>
        <taxon>Pezizomycotina</taxon>
        <taxon>Sordariomycetes</taxon>
        <taxon>Sordariomycetidae</taxon>
        <taxon>Diaporthales</taxon>
        <taxon>Gnomoniaceae</taxon>
        <taxon>Gnomoniopsis</taxon>
    </lineage>
</organism>
<evidence type="ECO:0000256" key="2">
    <source>
        <dbReference type="ARBA" id="ARBA00007581"/>
    </source>
</evidence>
<sequence>MPRGAVVSVSHGGGPMPVLGDPGHAELVKSLREKVPGLLRLGTPSAPRAIVVVTAHWSTVQPTVSSGASHRLYYDYGGFPKEAYSLKYPAPGEPEVAKEVKKVLDGVGFQTELNPERGWDHGVFIPFLLINPAANVPIVQVSVLRSEDPAAHLRMGRALGQLRDSNIAIVGSGFASFHNMQLMMALMMGGDGGEVASASKAFNAAVTEAVTGEEKEEGQREKALEGWRGSRGVFDASAGRGGAFLAVVGLLWCGRWEGEGVCG</sequence>
<dbReference type="EMBL" id="JAPEVB010000002">
    <property type="protein sequence ID" value="KAJ4394851.1"/>
    <property type="molecule type" value="Genomic_DNA"/>
</dbReference>
<reference evidence="7" key="1">
    <citation type="submission" date="2022-10" db="EMBL/GenBank/DDBJ databases">
        <title>Tapping the CABI collections for fungal endophytes: first genome assemblies for Collariella, Neodidymelliopsis, Ascochyta clinopodiicola, Didymella pomorum, Didymosphaeria variabile, Neocosmospora piperis and Neocucurbitaria cava.</title>
        <authorList>
            <person name="Hill R."/>
        </authorList>
    </citation>
    <scope>NUCLEOTIDE SEQUENCE</scope>
    <source>
        <strain evidence="7">IMI 355082</strain>
    </source>
</reference>
<gene>
    <name evidence="7" type="ORF">N0V93_004071</name>
</gene>
<evidence type="ECO:0000256" key="3">
    <source>
        <dbReference type="ARBA" id="ARBA00022723"/>
    </source>
</evidence>
<dbReference type="Pfam" id="PF02900">
    <property type="entry name" value="LigB"/>
    <property type="match status" value="1"/>
</dbReference>
<evidence type="ECO:0000256" key="5">
    <source>
        <dbReference type="ARBA" id="ARBA00023002"/>
    </source>
</evidence>
<dbReference type="GO" id="GO:0008270">
    <property type="term" value="F:zinc ion binding"/>
    <property type="evidence" value="ECO:0007669"/>
    <property type="project" value="InterPro"/>
</dbReference>
<keyword evidence="8" id="KW-1185">Reference proteome</keyword>
<dbReference type="Gene3D" id="3.40.830.10">
    <property type="entry name" value="LigB-like"/>
    <property type="match status" value="1"/>
</dbReference>
<proteinExistence type="inferred from homology"/>
<name>A0A9W8YZS1_9PEZI</name>
<dbReference type="Proteomes" id="UP001140453">
    <property type="component" value="Unassembled WGS sequence"/>
</dbReference>
<dbReference type="AlphaFoldDB" id="A0A9W8YZS1"/>
<evidence type="ECO:0000313" key="8">
    <source>
        <dbReference type="Proteomes" id="UP001140453"/>
    </source>
</evidence>
<dbReference type="PIRSF" id="PIRSF006157">
    <property type="entry name" value="Doxgns_DODA"/>
    <property type="match status" value="1"/>
</dbReference>
<comment type="caution">
    <text evidence="7">The sequence shown here is derived from an EMBL/GenBank/DDBJ whole genome shotgun (WGS) entry which is preliminary data.</text>
</comment>
<comment type="cofactor">
    <cofactor evidence="1">
        <name>Zn(2+)</name>
        <dbReference type="ChEBI" id="CHEBI:29105"/>
    </cofactor>
</comment>
<dbReference type="InterPro" id="IPR004183">
    <property type="entry name" value="Xdiol_dOase_suB"/>
</dbReference>
<evidence type="ECO:0000313" key="7">
    <source>
        <dbReference type="EMBL" id="KAJ4394851.1"/>
    </source>
</evidence>
<dbReference type="PANTHER" id="PTHR30096:SF0">
    <property type="entry name" value="4,5-DOPA DIOXYGENASE EXTRADIOL-LIKE PROTEIN"/>
    <property type="match status" value="1"/>
</dbReference>
<keyword evidence="5" id="KW-0560">Oxidoreductase</keyword>
<dbReference type="SUPFAM" id="SSF53213">
    <property type="entry name" value="LigB-like"/>
    <property type="match status" value="1"/>
</dbReference>
<keyword evidence="4" id="KW-0862">Zinc</keyword>
<evidence type="ECO:0000256" key="1">
    <source>
        <dbReference type="ARBA" id="ARBA00001947"/>
    </source>
</evidence>
<dbReference type="PANTHER" id="PTHR30096">
    <property type="entry name" value="4,5-DOPA DIOXYGENASE EXTRADIOL-LIKE PROTEIN"/>
    <property type="match status" value="1"/>
</dbReference>
<evidence type="ECO:0000259" key="6">
    <source>
        <dbReference type="Pfam" id="PF02900"/>
    </source>
</evidence>
<evidence type="ECO:0000256" key="4">
    <source>
        <dbReference type="ARBA" id="ARBA00022833"/>
    </source>
</evidence>
<dbReference type="GO" id="GO:0016702">
    <property type="term" value="F:oxidoreductase activity, acting on single donors with incorporation of molecular oxygen, incorporation of two atoms of oxygen"/>
    <property type="evidence" value="ECO:0007669"/>
    <property type="project" value="UniProtKB-ARBA"/>
</dbReference>
<keyword evidence="3" id="KW-0479">Metal-binding</keyword>